<keyword evidence="2" id="KW-0663">Pyridoxal phosphate</keyword>
<dbReference type="GO" id="GO:0030170">
    <property type="term" value="F:pyridoxal phosphate binding"/>
    <property type="evidence" value="ECO:0007669"/>
    <property type="project" value="InterPro"/>
</dbReference>
<dbReference type="PANTHER" id="PTHR42699">
    <property type="match status" value="1"/>
</dbReference>
<dbReference type="Gene3D" id="3.40.640.10">
    <property type="entry name" value="Type I PLP-dependent aspartate aminotransferase-like (Major domain)"/>
    <property type="match status" value="1"/>
</dbReference>
<proteinExistence type="predicted"/>
<organism evidence="3 4">
    <name type="scientific">Fusarium napiforme</name>
    <dbReference type="NCBI Taxonomy" id="42672"/>
    <lineage>
        <taxon>Eukaryota</taxon>
        <taxon>Fungi</taxon>
        <taxon>Dikarya</taxon>
        <taxon>Ascomycota</taxon>
        <taxon>Pezizomycotina</taxon>
        <taxon>Sordariomycetes</taxon>
        <taxon>Hypocreomycetidae</taxon>
        <taxon>Hypocreales</taxon>
        <taxon>Nectriaceae</taxon>
        <taxon>Fusarium</taxon>
        <taxon>Fusarium fujikuroi species complex</taxon>
    </lineage>
</organism>
<dbReference type="InterPro" id="IPR015424">
    <property type="entry name" value="PyrdxlP-dep_Trfase"/>
</dbReference>
<dbReference type="InterPro" id="IPR051750">
    <property type="entry name" value="Trans-sulfuration_enzymes"/>
</dbReference>
<dbReference type="InterPro" id="IPR015421">
    <property type="entry name" value="PyrdxlP-dep_Trfase_major"/>
</dbReference>
<keyword evidence="4" id="KW-1185">Reference proteome</keyword>
<comment type="caution">
    <text evidence="3">The sequence shown here is derived from an EMBL/GenBank/DDBJ whole genome shotgun (WGS) entry which is preliminary data.</text>
</comment>
<sequence length="679" mass="76614">MSQYAATARTLSRAPLAGKAISPALPTLGRAAPPYQSKWKRTAPVPLSGENFLDVLFNRTPVIKQPGFLGRDECFAHEKALSHRIAPYRYYTGPLLQRVGCAQFEYQAQAAADFENRKNEKEEYFKVAQSLSGLHQEVADQTGVNAWEKVIGTLRALLPDYEIVRASEGPGKTYFSGNFRALNDSTCLHCDWTPYDAATEDWIINQVTHQAVFNLYMAPVKGGRTWVHDVEWSEECLNFRDPDTYGYRDEIIHGRQNVVVKPEVGDLWFFNSRNMHQVEKVEPEPCPELGLPYRPRLCLSSFIGLLPEHKTGGRLLSAMASRISRGASDLKDLKDFIAGLVTSENPKLIPLKREDVFIFPNGMNAIYNASEAIATNNPDKSVVTFGWIYPETINNLREGHWREVIDFRLGRDEDLNELERMLKPNYKNIYAIFCEFPSNIKLTSPNLVRIRKLANDHGLIVVCDDTVGNFVNIDLVPYVDIITTSLTKMFSGAANVTGGSVIVNTNSSHYNILYNAIRDRYESVSCFPMDISVLKENSLNMSARVAKANENALKVMDAFNHPSVAYVNHPSHYPEFFNYLTHRRQNGGDGNVFSVVFRNPKSAEHFYDNLDICKGSSFGTNFTIAIPFVQLAAYNLQESLEKYGLPKHIIRISVGLEDPLRIRAKITEALKVVERHERG</sequence>
<evidence type="ECO:0000313" key="4">
    <source>
        <dbReference type="Proteomes" id="UP000574317"/>
    </source>
</evidence>
<dbReference type="EMBL" id="JAAOAO010000236">
    <property type="protein sequence ID" value="KAF5554381.1"/>
    <property type="molecule type" value="Genomic_DNA"/>
</dbReference>
<evidence type="ECO:0000256" key="2">
    <source>
        <dbReference type="ARBA" id="ARBA00022898"/>
    </source>
</evidence>
<comment type="cofactor">
    <cofactor evidence="1">
        <name>pyridoxal 5'-phosphate</name>
        <dbReference type="ChEBI" id="CHEBI:597326"/>
    </cofactor>
</comment>
<dbReference type="Pfam" id="PF01053">
    <property type="entry name" value="Cys_Met_Meta_PP"/>
    <property type="match status" value="1"/>
</dbReference>
<dbReference type="AlphaFoldDB" id="A0A8H5JGU4"/>
<dbReference type="GO" id="GO:0003962">
    <property type="term" value="F:cystathionine gamma-synthase activity"/>
    <property type="evidence" value="ECO:0007669"/>
    <property type="project" value="TreeGrafter"/>
</dbReference>
<dbReference type="PANTHER" id="PTHR42699:SF1">
    <property type="entry name" value="CYSTATHIONINE GAMMA-SYNTHASE-RELATED"/>
    <property type="match status" value="1"/>
</dbReference>
<evidence type="ECO:0000256" key="1">
    <source>
        <dbReference type="ARBA" id="ARBA00001933"/>
    </source>
</evidence>
<dbReference type="SUPFAM" id="SSF53383">
    <property type="entry name" value="PLP-dependent transferases"/>
    <property type="match status" value="1"/>
</dbReference>
<evidence type="ECO:0000313" key="3">
    <source>
        <dbReference type="EMBL" id="KAF5554381.1"/>
    </source>
</evidence>
<name>A0A8H5JGU4_9HYPO</name>
<accession>A0A8H5JGU4</accession>
<reference evidence="3 4" key="1">
    <citation type="submission" date="2020-05" db="EMBL/GenBank/DDBJ databases">
        <title>Identification and distribution of gene clusters putatively required for synthesis of sphingolipid metabolism inhibitors in phylogenetically diverse species of the filamentous fungus Fusarium.</title>
        <authorList>
            <person name="Kim H.-S."/>
            <person name="Busman M."/>
            <person name="Brown D.W."/>
            <person name="Divon H."/>
            <person name="Uhlig S."/>
            <person name="Proctor R.H."/>
        </authorList>
    </citation>
    <scope>NUCLEOTIDE SEQUENCE [LARGE SCALE GENOMIC DNA]</scope>
    <source>
        <strain evidence="3 4">NRRL 25196</strain>
    </source>
</reference>
<protein>
    <submittedName>
        <fullName evidence="3">Uncharacterized protein</fullName>
    </submittedName>
</protein>
<gene>
    <name evidence="3" type="ORF">FNAPI_6462</name>
</gene>
<dbReference type="Gene3D" id="3.90.1150.10">
    <property type="entry name" value="Aspartate Aminotransferase, domain 1"/>
    <property type="match status" value="1"/>
</dbReference>
<dbReference type="Proteomes" id="UP000574317">
    <property type="component" value="Unassembled WGS sequence"/>
</dbReference>
<dbReference type="InterPro" id="IPR000277">
    <property type="entry name" value="Cys/Met-Metab_PyrdxlP-dep_enz"/>
</dbReference>
<dbReference type="InterPro" id="IPR015422">
    <property type="entry name" value="PyrdxlP-dep_Trfase_small"/>
</dbReference>
<dbReference type="GO" id="GO:0019346">
    <property type="term" value="P:transsulfuration"/>
    <property type="evidence" value="ECO:0007669"/>
    <property type="project" value="InterPro"/>
</dbReference>